<feature type="compositionally biased region" description="Low complexity" evidence="4">
    <location>
        <begin position="7"/>
        <end position="38"/>
    </location>
</feature>
<dbReference type="VEuPathDB" id="FungiDB:PITG_04034"/>
<dbReference type="PANTHER" id="PTHR31569">
    <property type="entry name" value="SWIM-TYPE DOMAIN-CONTAINING PROTEIN"/>
    <property type="match status" value="1"/>
</dbReference>
<evidence type="ECO:0000256" key="3">
    <source>
        <dbReference type="ARBA" id="ARBA00022801"/>
    </source>
</evidence>
<dbReference type="GO" id="GO:0006508">
    <property type="term" value="P:proteolysis"/>
    <property type="evidence" value="ECO:0007669"/>
    <property type="project" value="UniProtKB-KW"/>
</dbReference>
<evidence type="ECO:0000256" key="1">
    <source>
        <dbReference type="ARBA" id="ARBA00005234"/>
    </source>
</evidence>
<dbReference type="HOGENOM" id="CLU_425476_0_0_1"/>
<dbReference type="KEGG" id="pif:PITG_04034"/>
<dbReference type="Proteomes" id="UP000006643">
    <property type="component" value="Unassembled WGS sequence"/>
</dbReference>
<evidence type="ECO:0000256" key="4">
    <source>
        <dbReference type="SAM" id="MobiDB-lite"/>
    </source>
</evidence>
<protein>
    <submittedName>
        <fullName evidence="6">SUMO protease, putative</fullName>
    </submittedName>
</protein>
<dbReference type="InParanoid" id="D0N0D9"/>
<organism evidence="6 7">
    <name type="scientific">Phytophthora infestans (strain T30-4)</name>
    <name type="common">Potato late blight agent</name>
    <dbReference type="NCBI Taxonomy" id="403677"/>
    <lineage>
        <taxon>Eukaryota</taxon>
        <taxon>Sar</taxon>
        <taxon>Stramenopiles</taxon>
        <taxon>Oomycota</taxon>
        <taxon>Peronosporomycetes</taxon>
        <taxon>Peronosporales</taxon>
        <taxon>Peronosporaceae</taxon>
        <taxon>Phytophthora</taxon>
    </lineage>
</organism>
<comment type="similarity">
    <text evidence="1">Belongs to the peptidase C48 family.</text>
</comment>
<accession>D0N0D9</accession>
<name>D0N0D9_PHYIT</name>
<dbReference type="InterPro" id="IPR052579">
    <property type="entry name" value="Zinc_finger_SWIM"/>
</dbReference>
<dbReference type="GeneID" id="9479368"/>
<dbReference type="OrthoDB" id="127875at2759"/>
<feature type="domain" description="Ubiquitin-like protease family profile" evidence="5">
    <location>
        <begin position="434"/>
        <end position="613"/>
    </location>
</feature>
<dbReference type="EMBL" id="DS028122">
    <property type="protein sequence ID" value="EEY67102.1"/>
    <property type="molecule type" value="Genomic_DNA"/>
</dbReference>
<dbReference type="Pfam" id="PF02902">
    <property type="entry name" value="Peptidase_C48"/>
    <property type="match status" value="1"/>
</dbReference>
<dbReference type="InterPro" id="IPR048324">
    <property type="entry name" value="ZSWIM1-3_RNaseH-like"/>
</dbReference>
<evidence type="ECO:0000259" key="5">
    <source>
        <dbReference type="PROSITE" id="PS50600"/>
    </source>
</evidence>
<reference evidence="7" key="1">
    <citation type="journal article" date="2009" name="Nature">
        <title>Genome sequence and analysis of the Irish potato famine pathogen Phytophthora infestans.</title>
        <authorList>
            <consortium name="The Broad Institute Genome Sequencing Platform"/>
            <person name="Haas B.J."/>
            <person name="Kamoun S."/>
            <person name="Zody M.C."/>
            <person name="Jiang R.H."/>
            <person name="Handsaker R.E."/>
            <person name="Cano L.M."/>
            <person name="Grabherr M."/>
            <person name="Kodira C.D."/>
            <person name="Raffaele S."/>
            <person name="Torto-Alalibo T."/>
            <person name="Bozkurt T.O."/>
            <person name="Ah-Fong A.M."/>
            <person name="Alvarado L."/>
            <person name="Anderson V.L."/>
            <person name="Armstrong M.R."/>
            <person name="Avrova A."/>
            <person name="Baxter L."/>
            <person name="Beynon J."/>
            <person name="Boevink P.C."/>
            <person name="Bollmann S.R."/>
            <person name="Bos J.I."/>
            <person name="Bulone V."/>
            <person name="Cai G."/>
            <person name="Cakir C."/>
            <person name="Carrington J.C."/>
            <person name="Chawner M."/>
            <person name="Conti L."/>
            <person name="Costanzo S."/>
            <person name="Ewan R."/>
            <person name="Fahlgren N."/>
            <person name="Fischbach M.A."/>
            <person name="Fugelstad J."/>
            <person name="Gilroy E.M."/>
            <person name="Gnerre S."/>
            <person name="Green P.J."/>
            <person name="Grenville-Briggs L.J."/>
            <person name="Griffith J."/>
            <person name="Grunwald N.J."/>
            <person name="Horn K."/>
            <person name="Horner N.R."/>
            <person name="Hu C.H."/>
            <person name="Huitema E."/>
            <person name="Jeong D.H."/>
            <person name="Jones A.M."/>
            <person name="Jones J.D."/>
            <person name="Jones R.W."/>
            <person name="Karlsson E.K."/>
            <person name="Kunjeti S.G."/>
            <person name="Lamour K."/>
            <person name="Liu Z."/>
            <person name="Ma L."/>
            <person name="Maclean D."/>
            <person name="Chibucos M.C."/>
            <person name="McDonald H."/>
            <person name="McWalters J."/>
            <person name="Meijer H.J."/>
            <person name="Morgan W."/>
            <person name="Morris P.F."/>
            <person name="Munro C.A."/>
            <person name="O'Neill K."/>
            <person name="Ospina-Giraldo M."/>
            <person name="Pinzon A."/>
            <person name="Pritchard L."/>
            <person name="Ramsahoye B."/>
            <person name="Ren Q."/>
            <person name="Restrepo S."/>
            <person name="Roy S."/>
            <person name="Sadanandom A."/>
            <person name="Savidor A."/>
            <person name="Schornack S."/>
            <person name="Schwartz D.C."/>
            <person name="Schumann U.D."/>
            <person name="Schwessinger B."/>
            <person name="Seyer L."/>
            <person name="Sharpe T."/>
            <person name="Silvar C."/>
            <person name="Song J."/>
            <person name="Studholme D.J."/>
            <person name="Sykes S."/>
            <person name="Thines M."/>
            <person name="van de Vondervoort P.J."/>
            <person name="Phuntumart V."/>
            <person name="Wawra S."/>
            <person name="Weide R."/>
            <person name="Win J."/>
            <person name="Young C."/>
            <person name="Zhou S."/>
            <person name="Fry W."/>
            <person name="Meyers B.C."/>
            <person name="van West P."/>
            <person name="Ristaino J."/>
            <person name="Govers F."/>
            <person name="Birch P.R."/>
            <person name="Whisson S.C."/>
            <person name="Judelson H.S."/>
            <person name="Nusbaum C."/>
        </authorList>
    </citation>
    <scope>NUCLEOTIDE SEQUENCE [LARGE SCALE GENOMIC DNA]</scope>
    <source>
        <strain evidence="7">T30-4</strain>
    </source>
</reference>
<dbReference type="eggNOG" id="ENOG502SI7P">
    <property type="taxonomic scope" value="Eukaryota"/>
</dbReference>
<dbReference type="RefSeq" id="XP_002905750.1">
    <property type="nucleotide sequence ID" value="XM_002905704.1"/>
</dbReference>
<dbReference type="InterPro" id="IPR003653">
    <property type="entry name" value="Peptidase_C48_C"/>
</dbReference>
<evidence type="ECO:0000313" key="7">
    <source>
        <dbReference type="Proteomes" id="UP000006643"/>
    </source>
</evidence>
<dbReference type="STRING" id="403677.D0N0D9"/>
<evidence type="ECO:0000256" key="2">
    <source>
        <dbReference type="ARBA" id="ARBA00022670"/>
    </source>
</evidence>
<dbReference type="OMA" id="YTRESAP"/>
<sequence length="644" mass="72799">MSLSLPASATSEGGSSDSSSDIDTTASAASGAAANSDDASPDTDDFKRPCIVQVVDSPSLVEGPADVTYPSWSAWNEYLKAYSHNHAVGTAQFKTYAENRRLDDTDTKDAVDSMVMYGRKRARIYEYLLGRGENLVKKDVDNIVQRVKAEIRGGLNDDDACAATLAEFAAIDGNVVTVDETDAGHSGVISMTSRHMRDMVTRFPELLLVDCTHKTNRGQPVQQSLLERNADWQMSRALDHLFRIDDKIGDKVQVIMVDKDLNEIRVLRRYFPKSRVLICVFHVIKYLRTASRKPEYGKLSSDDHDAIDALVHNMVYVLSSEIYETNWTSMKALCTRTGYMAFYNYMDENWNTCTEMWVMYQRSRLAHLRVHTNNHLENWFGHFKDGVNSNMTMTDTVKALVGADARTSSEYVFDKTRIGLRVNRNYDEEMCQVLRFTTHFVATHVEKEWLHPVLPLQTKYNNAGSKKAKYTRESAPVLNENAFYLLPPKLLDKTGSGVRIVGVEAASASKKKKSMSEKMKTKVQELLTEADVLLIPVNFGNMHWCAMIVDGKQNNVLYYDSMNLKTYKDVLDRMSCDLATTLSDDFKVVSVNGPIQTDGYNCGFYVMLRFWRYVDKSVSLDVTPIGLTLLRFRILHFVLHGSKP</sequence>
<dbReference type="GO" id="GO:0008234">
    <property type="term" value="F:cysteine-type peptidase activity"/>
    <property type="evidence" value="ECO:0007669"/>
    <property type="project" value="InterPro"/>
</dbReference>
<proteinExistence type="inferred from homology"/>
<dbReference type="SUPFAM" id="SSF54001">
    <property type="entry name" value="Cysteine proteinases"/>
    <property type="match status" value="1"/>
</dbReference>
<evidence type="ECO:0000313" key="6">
    <source>
        <dbReference type="EMBL" id="EEY67102.1"/>
    </source>
</evidence>
<dbReference type="PANTHER" id="PTHR31569:SF4">
    <property type="entry name" value="SWIM-TYPE DOMAIN-CONTAINING PROTEIN"/>
    <property type="match status" value="1"/>
</dbReference>
<dbReference type="InterPro" id="IPR038765">
    <property type="entry name" value="Papain-like_cys_pep_sf"/>
</dbReference>
<gene>
    <name evidence="6" type="ORF">PITG_04034</name>
</gene>
<keyword evidence="7" id="KW-1185">Reference proteome</keyword>
<dbReference type="Gene3D" id="3.40.395.10">
    <property type="entry name" value="Adenoviral Proteinase, Chain A"/>
    <property type="match status" value="1"/>
</dbReference>
<keyword evidence="2 6" id="KW-0645">Protease</keyword>
<dbReference type="PROSITE" id="PS50600">
    <property type="entry name" value="ULP_PROTEASE"/>
    <property type="match status" value="1"/>
</dbReference>
<keyword evidence="3" id="KW-0378">Hydrolase</keyword>
<feature type="region of interest" description="Disordered" evidence="4">
    <location>
        <begin position="1"/>
        <end position="45"/>
    </location>
</feature>
<dbReference type="Pfam" id="PF21056">
    <property type="entry name" value="ZSWIM1-3_RNaseH-like"/>
    <property type="match status" value="1"/>
</dbReference>
<dbReference type="AlphaFoldDB" id="D0N0D9"/>